<comment type="caution">
    <text evidence="1">The sequence shown here is derived from an EMBL/GenBank/DDBJ whole genome shotgun (WGS) entry which is preliminary data.</text>
</comment>
<protein>
    <submittedName>
        <fullName evidence="1">Uncharacterized protein</fullName>
    </submittedName>
</protein>
<dbReference type="Proteomes" id="UP000284706">
    <property type="component" value="Unassembled WGS sequence"/>
</dbReference>
<dbReference type="AlphaFoldDB" id="A0A409WDT4"/>
<evidence type="ECO:0000313" key="2">
    <source>
        <dbReference type="Proteomes" id="UP000284706"/>
    </source>
</evidence>
<sequence length="335" mass="38505">MAALGVWSSLLPTFRRHQYHGRIAAVACRSFSISSPRWQEPQVRIIKTLDPERMDLMDQEVFDISGRPCPHFRVPPSTPDTFDVRYYYSKNAKCEPFPSGTIGSLYYHRPSLLEPGISGGLRFRIMPDAEAFERGEDLRLPDDSVWQVHLCSLARAKRWEPIRSKLVEESLVDHSIIADLQKLPLNSTGTINYHYELGQPFELDVSHRGFTRTLINRSMACHLRWRYFSEMYAGCLDKLDVVPPYTGRILVRLELEHLDPIGPGLVLRVLSVLKPVECLRPDYDFLRAPSPGELLAHSAQLNRRWFGDSTRPLFYPLRSRKDGKDIARFAGISWP</sequence>
<dbReference type="OrthoDB" id="2750929at2759"/>
<dbReference type="EMBL" id="NHYE01005131">
    <property type="protein sequence ID" value="PPQ76692.1"/>
    <property type="molecule type" value="Genomic_DNA"/>
</dbReference>
<dbReference type="InParanoid" id="A0A409WDT4"/>
<accession>A0A409WDT4</accession>
<name>A0A409WDT4_9AGAR</name>
<evidence type="ECO:0000313" key="1">
    <source>
        <dbReference type="EMBL" id="PPQ76692.1"/>
    </source>
</evidence>
<gene>
    <name evidence="1" type="ORF">CVT26_004476</name>
</gene>
<reference evidence="1 2" key="1">
    <citation type="journal article" date="2018" name="Evol. Lett.">
        <title>Horizontal gene cluster transfer increased hallucinogenic mushroom diversity.</title>
        <authorList>
            <person name="Reynolds H.T."/>
            <person name="Vijayakumar V."/>
            <person name="Gluck-Thaler E."/>
            <person name="Korotkin H.B."/>
            <person name="Matheny P.B."/>
            <person name="Slot J.C."/>
        </authorList>
    </citation>
    <scope>NUCLEOTIDE SEQUENCE [LARGE SCALE GENOMIC DNA]</scope>
    <source>
        <strain evidence="1 2">SRW20</strain>
    </source>
</reference>
<proteinExistence type="predicted"/>
<organism evidence="1 2">
    <name type="scientific">Gymnopilus dilepis</name>
    <dbReference type="NCBI Taxonomy" id="231916"/>
    <lineage>
        <taxon>Eukaryota</taxon>
        <taxon>Fungi</taxon>
        <taxon>Dikarya</taxon>
        <taxon>Basidiomycota</taxon>
        <taxon>Agaricomycotina</taxon>
        <taxon>Agaricomycetes</taxon>
        <taxon>Agaricomycetidae</taxon>
        <taxon>Agaricales</taxon>
        <taxon>Agaricineae</taxon>
        <taxon>Hymenogastraceae</taxon>
        <taxon>Gymnopilus</taxon>
    </lineage>
</organism>
<keyword evidence="2" id="KW-1185">Reference proteome</keyword>